<organism evidence="1 2">
    <name type="scientific">Mycena venus</name>
    <dbReference type="NCBI Taxonomy" id="2733690"/>
    <lineage>
        <taxon>Eukaryota</taxon>
        <taxon>Fungi</taxon>
        <taxon>Dikarya</taxon>
        <taxon>Basidiomycota</taxon>
        <taxon>Agaricomycotina</taxon>
        <taxon>Agaricomycetes</taxon>
        <taxon>Agaricomycetidae</taxon>
        <taxon>Agaricales</taxon>
        <taxon>Marasmiineae</taxon>
        <taxon>Mycenaceae</taxon>
        <taxon>Mycena</taxon>
    </lineage>
</organism>
<accession>A0A8H7CEK5</accession>
<sequence length="212" mass="23753">MNYLPTVPSEAHSTPDIFLKYPPPLPTQAATHTPLLLLRINRAWTGIALSSPSLWANVHNASYLISPGQNVEGLEAWLAPARSCALSISIHGSMTMPHYSDIVACIHKRREQLQVLELYVRWRNDLEIFFKGEESFSSLKSLTIGNRGFDSLRLSIDEVTQVLRRAPSLEECTLDYISCRAPRIRSRALCPPSSKLLQSRSISPLMARTDGR</sequence>
<evidence type="ECO:0000313" key="2">
    <source>
        <dbReference type="Proteomes" id="UP000620124"/>
    </source>
</evidence>
<comment type="caution">
    <text evidence="1">The sequence shown here is derived from an EMBL/GenBank/DDBJ whole genome shotgun (WGS) entry which is preliminary data.</text>
</comment>
<dbReference type="Proteomes" id="UP000620124">
    <property type="component" value="Unassembled WGS sequence"/>
</dbReference>
<dbReference type="EMBL" id="JACAZI010000026">
    <property type="protein sequence ID" value="KAF7334375.1"/>
    <property type="molecule type" value="Genomic_DNA"/>
</dbReference>
<reference evidence="1" key="1">
    <citation type="submission" date="2020-05" db="EMBL/GenBank/DDBJ databases">
        <title>Mycena genomes resolve the evolution of fungal bioluminescence.</title>
        <authorList>
            <person name="Tsai I.J."/>
        </authorList>
    </citation>
    <scope>NUCLEOTIDE SEQUENCE</scope>
    <source>
        <strain evidence="1">CCC161011</strain>
    </source>
</reference>
<name>A0A8H7CEK5_9AGAR</name>
<dbReference type="OrthoDB" id="3037697at2759"/>
<protein>
    <recommendedName>
        <fullName evidence="3">F-box domain-containing protein</fullName>
    </recommendedName>
</protein>
<keyword evidence="2" id="KW-1185">Reference proteome</keyword>
<proteinExistence type="predicted"/>
<gene>
    <name evidence="1" type="ORF">MVEN_02266400</name>
</gene>
<evidence type="ECO:0000313" key="1">
    <source>
        <dbReference type="EMBL" id="KAF7334375.1"/>
    </source>
</evidence>
<dbReference type="AlphaFoldDB" id="A0A8H7CEK5"/>
<evidence type="ECO:0008006" key="3">
    <source>
        <dbReference type="Google" id="ProtNLM"/>
    </source>
</evidence>